<gene>
    <name evidence="2" type="ORF">ACFOZ8_03145</name>
</gene>
<comment type="caution">
    <text evidence="2">The sequence shown here is derived from an EMBL/GenBank/DDBJ whole genome shotgun (WGS) entry which is preliminary data.</text>
</comment>
<evidence type="ECO:0000256" key="1">
    <source>
        <dbReference type="SAM" id="MobiDB-lite"/>
    </source>
</evidence>
<evidence type="ECO:0000313" key="3">
    <source>
        <dbReference type="Proteomes" id="UP001595715"/>
    </source>
</evidence>
<feature type="compositionally biased region" description="Basic residues" evidence="1">
    <location>
        <begin position="206"/>
        <end position="221"/>
    </location>
</feature>
<protein>
    <recommendedName>
        <fullName evidence="4">Tyrosinase copper-binding domain-containing protein</fullName>
    </recommendedName>
</protein>
<proteinExistence type="predicted"/>
<evidence type="ECO:0000313" key="2">
    <source>
        <dbReference type="EMBL" id="MFC4098649.1"/>
    </source>
</evidence>
<keyword evidence="3" id="KW-1185">Reference proteome</keyword>
<name>A0ABV8JVB8_9BACL</name>
<evidence type="ECO:0008006" key="4">
    <source>
        <dbReference type="Google" id="ProtNLM"/>
    </source>
</evidence>
<dbReference type="SUPFAM" id="SSF48056">
    <property type="entry name" value="Di-copper centre-containing domain"/>
    <property type="match status" value="1"/>
</dbReference>
<accession>A0ABV8JVB8</accession>
<dbReference type="Proteomes" id="UP001595715">
    <property type="component" value="Unassembled WGS sequence"/>
</dbReference>
<feature type="region of interest" description="Disordered" evidence="1">
    <location>
        <begin position="159"/>
        <end position="241"/>
    </location>
</feature>
<reference evidence="3" key="1">
    <citation type="journal article" date="2019" name="Int. J. Syst. Evol. Microbiol.">
        <title>The Global Catalogue of Microorganisms (GCM) 10K type strain sequencing project: providing services to taxonomists for standard genome sequencing and annotation.</title>
        <authorList>
            <consortium name="The Broad Institute Genomics Platform"/>
            <consortium name="The Broad Institute Genome Sequencing Center for Infectious Disease"/>
            <person name="Wu L."/>
            <person name="Ma J."/>
        </authorList>
    </citation>
    <scope>NUCLEOTIDE SEQUENCE [LARGE SCALE GENOMIC DNA]</scope>
    <source>
        <strain evidence="3">IBRC-M 10987</strain>
    </source>
</reference>
<dbReference type="InterPro" id="IPR008922">
    <property type="entry name" value="Di-copper_centre_dom_sf"/>
</dbReference>
<sequence length="241" mass="27045">MSTIPNFPQGLLAEHARWHHANHHDNPSVLPPGYGEQFLRFHRDYIRRALQWYHQAGYDPRLVEAWQDVPEPIRRSACYPIQAELRLRNALHSFASIDELGRFIEGSNLHGCIHQEAARVFGEPDLNDFDVAPRNTLFYNIHGMIDNWYRQWEMTMGGGRSGGEEGTASDGAREVDASGPAHSRSRQAGVRSRSAALQRPAAGRGSARKKNAARPPRKNARQGRLTAPLLSATAKSRKNGR</sequence>
<organism evidence="2 3">
    <name type="scientific">Paenibacillus xanthanilyticus</name>
    <dbReference type="NCBI Taxonomy" id="1783531"/>
    <lineage>
        <taxon>Bacteria</taxon>
        <taxon>Bacillati</taxon>
        <taxon>Bacillota</taxon>
        <taxon>Bacilli</taxon>
        <taxon>Bacillales</taxon>
        <taxon>Paenibacillaceae</taxon>
        <taxon>Paenibacillus</taxon>
    </lineage>
</organism>
<dbReference type="RefSeq" id="WP_377717307.1">
    <property type="nucleotide sequence ID" value="NZ_JBHSAM010000007.1"/>
</dbReference>
<dbReference type="EMBL" id="JBHSAM010000007">
    <property type="protein sequence ID" value="MFC4098649.1"/>
    <property type="molecule type" value="Genomic_DNA"/>
</dbReference>